<dbReference type="PROSITE" id="PS00216">
    <property type="entry name" value="SUGAR_TRANSPORT_1"/>
    <property type="match status" value="1"/>
</dbReference>
<protein>
    <submittedName>
        <fullName evidence="8">MFS transporter</fullName>
    </submittedName>
</protein>
<feature type="transmembrane region" description="Helical" evidence="6">
    <location>
        <begin position="132"/>
        <end position="154"/>
    </location>
</feature>
<dbReference type="InterPro" id="IPR005829">
    <property type="entry name" value="Sugar_transporter_CS"/>
</dbReference>
<evidence type="ECO:0000256" key="3">
    <source>
        <dbReference type="ARBA" id="ARBA00022692"/>
    </source>
</evidence>
<feature type="transmembrane region" description="Helical" evidence="6">
    <location>
        <begin position="46"/>
        <end position="66"/>
    </location>
</feature>
<dbReference type="SUPFAM" id="SSF103473">
    <property type="entry name" value="MFS general substrate transporter"/>
    <property type="match status" value="1"/>
</dbReference>
<feature type="transmembrane region" description="Helical" evidence="6">
    <location>
        <begin position="276"/>
        <end position="295"/>
    </location>
</feature>
<keyword evidence="5 6" id="KW-0472">Membrane</keyword>
<feature type="domain" description="Major facilitator superfamily (MFS) profile" evidence="7">
    <location>
        <begin position="8"/>
        <end position="391"/>
    </location>
</feature>
<gene>
    <name evidence="8" type="ORF">GCM10007894_22290</name>
</gene>
<dbReference type="InterPro" id="IPR020846">
    <property type="entry name" value="MFS_dom"/>
</dbReference>
<dbReference type="InterPro" id="IPR036259">
    <property type="entry name" value="MFS_trans_sf"/>
</dbReference>
<feature type="transmembrane region" description="Helical" evidence="6">
    <location>
        <begin position="204"/>
        <end position="224"/>
    </location>
</feature>
<feature type="transmembrane region" description="Helical" evidence="6">
    <location>
        <begin position="336"/>
        <end position="359"/>
    </location>
</feature>
<dbReference type="RefSeq" id="WP_095500211.1">
    <property type="nucleotide sequence ID" value="NZ_BSPO01000003.1"/>
</dbReference>
<dbReference type="Gene3D" id="1.20.1720.10">
    <property type="entry name" value="Multidrug resistance protein D"/>
    <property type="match status" value="1"/>
</dbReference>
<dbReference type="AlphaFoldDB" id="A0AA37TTM3"/>
<name>A0AA37TTM3_9GAMM</name>
<evidence type="ECO:0000256" key="2">
    <source>
        <dbReference type="ARBA" id="ARBA00022448"/>
    </source>
</evidence>
<dbReference type="GO" id="GO:0015385">
    <property type="term" value="F:sodium:proton antiporter activity"/>
    <property type="evidence" value="ECO:0007669"/>
    <property type="project" value="TreeGrafter"/>
</dbReference>
<comment type="caution">
    <text evidence="8">The sequence shown here is derived from an EMBL/GenBank/DDBJ whole genome shotgun (WGS) entry which is preliminary data.</text>
</comment>
<keyword evidence="3 6" id="KW-0812">Transmembrane</keyword>
<dbReference type="Pfam" id="PF07690">
    <property type="entry name" value="MFS_1"/>
    <property type="match status" value="1"/>
</dbReference>
<keyword evidence="9" id="KW-1185">Reference proteome</keyword>
<evidence type="ECO:0000313" key="9">
    <source>
        <dbReference type="Proteomes" id="UP001157439"/>
    </source>
</evidence>
<sequence>MHDSRRNLAILMYQMIALGGIVVDIIVPALPDIQRAMSTNPAHTQWAFAAAMFGFSLGQIVAGFIVDRFGRKTPMVIGAVSLSASLLLAAFTPSIDVLIAIRFIQGLAVSLVAVGGRATIRDIYQGQAYLKAVNWITISFAVGITFSPLIGGYIDNHFGWSAIFVSLALWVAIGSVLMIVFFKETLPVRQSLKWQQVQQTSKQVLLNKAFLTTALLCGIFYSVLPVFNTYSPFLVQKTLGYSAVAYGYLALLLGCSWLLGNVVNRFTLHIPIQRKVIASMTVSILALVIGIDYQVSNGLTLEAFVAPMAVLIFSLGMLFPLFLATGLAPFKHNAGVANAFLFALCWGTTAVFSAVVPLFPHNNPAALMLFFILLLIISIQLSRTTSNAVIA</sequence>
<feature type="transmembrane region" description="Helical" evidence="6">
    <location>
        <begin position="365"/>
        <end position="382"/>
    </location>
</feature>
<feature type="transmembrane region" description="Helical" evidence="6">
    <location>
        <begin position="97"/>
        <end position="120"/>
    </location>
</feature>
<feature type="transmembrane region" description="Helical" evidence="6">
    <location>
        <begin position="160"/>
        <end position="183"/>
    </location>
</feature>
<evidence type="ECO:0000256" key="5">
    <source>
        <dbReference type="ARBA" id="ARBA00023136"/>
    </source>
</evidence>
<proteinExistence type="predicted"/>
<dbReference type="GO" id="GO:0005886">
    <property type="term" value="C:plasma membrane"/>
    <property type="evidence" value="ECO:0007669"/>
    <property type="project" value="TreeGrafter"/>
</dbReference>
<dbReference type="PANTHER" id="PTHR23502">
    <property type="entry name" value="MAJOR FACILITATOR SUPERFAMILY"/>
    <property type="match status" value="1"/>
</dbReference>
<comment type="subcellular location">
    <subcellularLocation>
        <location evidence="1">Membrane</location>
        <topology evidence="1">Multi-pass membrane protein</topology>
    </subcellularLocation>
</comment>
<dbReference type="GO" id="GO:1990961">
    <property type="term" value="P:xenobiotic detoxification by transmembrane export across the plasma membrane"/>
    <property type="evidence" value="ECO:0007669"/>
    <property type="project" value="TreeGrafter"/>
</dbReference>
<evidence type="ECO:0000259" key="7">
    <source>
        <dbReference type="PROSITE" id="PS50850"/>
    </source>
</evidence>
<evidence type="ECO:0000256" key="6">
    <source>
        <dbReference type="SAM" id="Phobius"/>
    </source>
</evidence>
<dbReference type="PANTHER" id="PTHR23502:SF132">
    <property type="entry name" value="POLYAMINE TRANSPORTER 2-RELATED"/>
    <property type="match status" value="1"/>
</dbReference>
<dbReference type="PROSITE" id="PS50850">
    <property type="entry name" value="MFS"/>
    <property type="match status" value="1"/>
</dbReference>
<dbReference type="InterPro" id="IPR011701">
    <property type="entry name" value="MFS"/>
</dbReference>
<feature type="transmembrane region" description="Helical" evidence="6">
    <location>
        <begin position="244"/>
        <end position="264"/>
    </location>
</feature>
<reference evidence="8 9" key="1">
    <citation type="journal article" date="2014" name="Int. J. Syst. Evol. Microbiol.">
        <title>Complete genome sequence of Corynebacterium casei LMG S-19264T (=DSM 44701T), isolated from a smear-ripened cheese.</title>
        <authorList>
            <consortium name="US DOE Joint Genome Institute (JGI-PGF)"/>
            <person name="Walter F."/>
            <person name="Albersmeier A."/>
            <person name="Kalinowski J."/>
            <person name="Ruckert C."/>
        </authorList>
    </citation>
    <scope>NUCLEOTIDE SEQUENCE [LARGE SCALE GENOMIC DNA]</scope>
    <source>
        <strain evidence="8 9">NBRC 112785</strain>
    </source>
</reference>
<feature type="transmembrane region" description="Helical" evidence="6">
    <location>
        <begin position="7"/>
        <end position="26"/>
    </location>
</feature>
<evidence type="ECO:0000313" key="8">
    <source>
        <dbReference type="EMBL" id="GLS84252.1"/>
    </source>
</evidence>
<feature type="transmembrane region" description="Helical" evidence="6">
    <location>
        <begin position="73"/>
        <end position="91"/>
    </location>
</feature>
<dbReference type="EMBL" id="BSPO01000003">
    <property type="protein sequence ID" value="GLS84252.1"/>
    <property type="molecule type" value="Genomic_DNA"/>
</dbReference>
<organism evidence="8 9">
    <name type="scientific">Paraferrimonas haliotis</name>
    <dbReference type="NCBI Taxonomy" id="2013866"/>
    <lineage>
        <taxon>Bacteria</taxon>
        <taxon>Pseudomonadati</taxon>
        <taxon>Pseudomonadota</taxon>
        <taxon>Gammaproteobacteria</taxon>
        <taxon>Alteromonadales</taxon>
        <taxon>Ferrimonadaceae</taxon>
        <taxon>Paraferrimonas</taxon>
    </lineage>
</organism>
<accession>A0AA37TTM3</accession>
<keyword evidence="4 6" id="KW-1133">Transmembrane helix</keyword>
<evidence type="ECO:0000256" key="4">
    <source>
        <dbReference type="ARBA" id="ARBA00022989"/>
    </source>
</evidence>
<dbReference type="Proteomes" id="UP001157439">
    <property type="component" value="Unassembled WGS sequence"/>
</dbReference>
<feature type="transmembrane region" description="Helical" evidence="6">
    <location>
        <begin position="301"/>
        <end position="324"/>
    </location>
</feature>
<keyword evidence="2" id="KW-0813">Transport</keyword>
<evidence type="ECO:0000256" key="1">
    <source>
        <dbReference type="ARBA" id="ARBA00004141"/>
    </source>
</evidence>